<protein>
    <recommendedName>
        <fullName evidence="5">SGNH hydrolase-type esterase domain-containing protein</fullName>
    </recommendedName>
</protein>
<keyword evidence="2" id="KW-1133">Transmembrane helix</keyword>
<evidence type="ECO:0000313" key="4">
    <source>
        <dbReference type="Proteomes" id="UP000761423"/>
    </source>
</evidence>
<comment type="caution">
    <text evidence="3">The sequence shown here is derived from an EMBL/GenBank/DDBJ whole genome shotgun (WGS) entry which is preliminary data.</text>
</comment>
<accession>A0ABX0ID24</accession>
<feature type="compositionally biased region" description="Basic and acidic residues" evidence="1">
    <location>
        <begin position="467"/>
        <end position="482"/>
    </location>
</feature>
<keyword evidence="2" id="KW-0472">Membrane</keyword>
<dbReference type="RefSeq" id="WP_166237142.1">
    <property type="nucleotide sequence ID" value="NZ_JAAJBV010000007.1"/>
</dbReference>
<sequence>MNTSKYFIQALIVVVFSTLSFLAFKTFLPKKIFPESTANSKNIVVDSLLLEALAEDGAIKEKDTLSNKTIDFKVVNGIKFPDETFDEYKGNQYLVTFFEKLFQLETKKQGNVRIAYFGDSMTDGDLIVKDFRTYLQERFGGQGVGFVNITSESASSRSSLTHEFSGNWKTQSYLKVKRPSRAFGVNGHVFFANDTSNVAWVKYKATKTKFASELPKPTLFYGSSSNKNGKVFYTVGSDTIFKKLSPNNTLNTLTLSEGNLKNIKVNFSKADSIPFYGFNFDDGKGVHVDNFSNRGNSGLPLGTFDTATMKAFHAKLGYDLIVLQYGANVLNYGTLDYTWYEKRMTKVVNHLKECFPGVSILIISTADKSTKYDLEMKTDSAVVPLNTAQKRYAIKSEASFVNIYTLMGGDGSMVKWVDEVPAKANKDYTHFNHRGAKEVANMIFNQINQGYETYKNLRKKRKPATPVKRDTVAVKKDSIHEE</sequence>
<feature type="region of interest" description="Disordered" evidence="1">
    <location>
        <begin position="459"/>
        <end position="482"/>
    </location>
</feature>
<reference evidence="3 4" key="1">
    <citation type="submission" date="2020-02" db="EMBL/GenBank/DDBJ databases">
        <authorList>
            <person name="Chen W.-M."/>
        </authorList>
    </citation>
    <scope>NUCLEOTIDE SEQUENCE [LARGE SCALE GENOMIC DNA]</scope>
    <source>
        <strain evidence="3 4">TWA-26</strain>
    </source>
</reference>
<keyword evidence="4" id="KW-1185">Reference proteome</keyword>
<dbReference type="InterPro" id="IPR036514">
    <property type="entry name" value="SGNH_hydro_sf"/>
</dbReference>
<proteinExistence type="predicted"/>
<dbReference type="Gene3D" id="3.40.50.1110">
    <property type="entry name" value="SGNH hydrolase"/>
    <property type="match status" value="1"/>
</dbReference>
<dbReference type="Proteomes" id="UP000761423">
    <property type="component" value="Unassembled WGS sequence"/>
</dbReference>
<feature type="transmembrane region" description="Helical" evidence="2">
    <location>
        <begin position="6"/>
        <end position="24"/>
    </location>
</feature>
<dbReference type="EMBL" id="JAAJBV010000007">
    <property type="protein sequence ID" value="NHM05121.1"/>
    <property type="molecule type" value="Genomic_DNA"/>
</dbReference>
<evidence type="ECO:0000256" key="1">
    <source>
        <dbReference type="SAM" id="MobiDB-lite"/>
    </source>
</evidence>
<evidence type="ECO:0008006" key="5">
    <source>
        <dbReference type="Google" id="ProtNLM"/>
    </source>
</evidence>
<dbReference type="Gene3D" id="2.60.120.1360">
    <property type="match status" value="1"/>
</dbReference>
<evidence type="ECO:0000256" key="2">
    <source>
        <dbReference type="SAM" id="Phobius"/>
    </source>
</evidence>
<dbReference type="SUPFAM" id="SSF52266">
    <property type="entry name" value="SGNH hydrolase"/>
    <property type="match status" value="1"/>
</dbReference>
<evidence type="ECO:0000313" key="3">
    <source>
        <dbReference type="EMBL" id="NHM05121.1"/>
    </source>
</evidence>
<keyword evidence="2" id="KW-0812">Transmembrane</keyword>
<organism evidence="3 4">
    <name type="scientific">Flavobacterium celericrescens</name>
    <dbReference type="NCBI Taxonomy" id="2709780"/>
    <lineage>
        <taxon>Bacteria</taxon>
        <taxon>Pseudomonadati</taxon>
        <taxon>Bacteroidota</taxon>
        <taxon>Flavobacteriia</taxon>
        <taxon>Flavobacteriales</taxon>
        <taxon>Flavobacteriaceae</taxon>
        <taxon>Flavobacterium</taxon>
    </lineage>
</organism>
<gene>
    <name evidence="3" type="ORF">G4L40_10435</name>
</gene>
<name>A0ABX0ID24_9FLAO</name>